<dbReference type="Proteomes" id="UP000663874">
    <property type="component" value="Unassembled WGS sequence"/>
</dbReference>
<comment type="caution">
    <text evidence="4">The sequence shown here is derived from an EMBL/GenBank/DDBJ whole genome shotgun (WGS) entry which is preliminary data.</text>
</comment>
<evidence type="ECO:0000313" key="4">
    <source>
        <dbReference type="EMBL" id="CAF3858414.1"/>
    </source>
</evidence>
<dbReference type="EMBL" id="CAJOBE010003045">
    <property type="protein sequence ID" value="CAF3858414.1"/>
    <property type="molecule type" value="Genomic_DNA"/>
</dbReference>
<keyword evidence="1" id="KW-0677">Repeat</keyword>
<evidence type="ECO:0000256" key="3">
    <source>
        <dbReference type="PROSITE-ProRule" id="PRU00023"/>
    </source>
</evidence>
<sequence>PFGKRAENNKIAGSTPLTDATKYNHSECVKRLLVHHANPNHKNHSSISALILAAKLGYFECVKLLVQARADLKLSSSSSVALRLNLCGQTSLFCAAREDRTDIVKYLLDDEANRHVRNHYGVSALCIPLQKGILQVVELLLNDGTTTHVAPFDSQADELNITVTKFSSTSFLLACEICNLDIIEGGADFNYEASDSEADNL</sequence>
<dbReference type="InterPro" id="IPR036770">
    <property type="entry name" value="Ankyrin_rpt-contain_sf"/>
</dbReference>
<dbReference type="AlphaFoldDB" id="A0A819EYA0"/>
<dbReference type="Gene3D" id="1.25.40.20">
    <property type="entry name" value="Ankyrin repeat-containing domain"/>
    <property type="match status" value="1"/>
</dbReference>
<protein>
    <recommendedName>
        <fullName evidence="6">ANK_REP_REGION domain-containing protein</fullName>
    </recommendedName>
</protein>
<evidence type="ECO:0000313" key="5">
    <source>
        <dbReference type="Proteomes" id="UP000663874"/>
    </source>
</evidence>
<dbReference type="SMART" id="SM00248">
    <property type="entry name" value="ANK"/>
    <property type="match status" value="4"/>
</dbReference>
<evidence type="ECO:0008006" key="6">
    <source>
        <dbReference type="Google" id="ProtNLM"/>
    </source>
</evidence>
<dbReference type="Pfam" id="PF12796">
    <property type="entry name" value="Ank_2"/>
    <property type="match status" value="2"/>
</dbReference>
<organism evidence="4 5">
    <name type="scientific">Rotaria sordida</name>
    <dbReference type="NCBI Taxonomy" id="392033"/>
    <lineage>
        <taxon>Eukaryota</taxon>
        <taxon>Metazoa</taxon>
        <taxon>Spiralia</taxon>
        <taxon>Gnathifera</taxon>
        <taxon>Rotifera</taxon>
        <taxon>Eurotatoria</taxon>
        <taxon>Bdelloidea</taxon>
        <taxon>Philodinida</taxon>
        <taxon>Philodinidae</taxon>
        <taxon>Rotaria</taxon>
    </lineage>
</organism>
<dbReference type="InterPro" id="IPR002110">
    <property type="entry name" value="Ankyrin_rpt"/>
</dbReference>
<dbReference type="PANTHER" id="PTHR24173:SF74">
    <property type="entry name" value="ANKYRIN REPEAT DOMAIN-CONTAINING PROTEIN 16"/>
    <property type="match status" value="1"/>
</dbReference>
<name>A0A819EYA0_9BILA</name>
<feature type="repeat" description="ANK" evidence="3">
    <location>
        <begin position="87"/>
        <end position="119"/>
    </location>
</feature>
<feature type="non-terminal residue" evidence="4">
    <location>
        <position position="1"/>
    </location>
</feature>
<dbReference type="SUPFAM" id="SSF48403">
    <property type="entry name" value="Ankyrin repeat"/>
    <property type="match status" value="1"/>
</dbReference>
<feature type="repeat" description="ANK" evidence="3">
    <location>
        <begin position="12"/>
        <end position="44"/>
    </location>
</feature>
<proteinExistence type="predicted"/>
<dbReference type="PROSITE" id="PS50088">
    <property type="entry name" value="ANK_REPEAT"/>
    <property type="match status" value="3"/>
</dbReference>
<reference evidence="4" key="1">
    <citation type="submission" date="2021-02" db="EMBL/GenBank/DDBJ databases">
        <authorList>
            <person name="Nowell W R."/>
        </authorList>
    </citation>
    <scope>NUCLEOTIDE SEQUENCE</scope>
</reference>
<dbReference type="PANTHER" id="PTHR24173">
    <property type="entry name" value="ANKYRIN REPEAT CONTAINING"/>
    <property type="match status" value="1"/>
</dbReference>
<evidence type="ECO:0000256" key="2">
    <source>
        <dbReference type="ARBA" id="ARBA00023043"/>
    </source>
</evidence>
<evidence type="ECO:0000256" key="1">
    <source>
        <dbReference type="ARBA" id="ARBA00022737"/>
    </source>
</evidence>
<feature type="repeat" description="ANK" evidence="3">
    <location>
        <begin position="45"/>
        <end position="77"/>
    </location>
</feature>
<keyword evidence="2 3" id="KW-0040">ANK repeat</keyword>
<accession>A0A819EYA0</accession>
<gene>
    <name evidence="4" type="ORF">FNK824_LOCUS18330</name>
</gene>